<keyword evidence="4 6" id="KW-1133">Transmembrane helix</keyword>
<dbReference type="EMBL" id="JBHRYJ010000009">
    <property type="protein sequence ID" value="MFC3678407.1"/>
    <property type="molecule type" value="Genomic_DNA"/>
</dbReference>
<dbReference type="CDD" id="cd06580">
    <property type="entry name" value="TM_PBP1_transp_TpRbsC_like"/>
    <property type="match status" value="1"/>
</dbReference>
<feature type="transmembrane region" description="Helical" evidence="6">
    <location>
        <begin position="38"/>
        <end position="57"/>
    </location>
</feature>
<reference evidence="8" key="1">
    <citation type="journal article" date="2019" name="Int. J. Syst. Evol. Microbiol.">
        <title>The Global Catalogue of Microorganisms (GCM) 10K type strain sequencing project: providing services to taxonomists for standard genome sequencing and annotation.</title>
        <authorList>
            <consortium name="The Broad Institute Genomics Platform"/>
            <consortium name="The Broad Institute Genome Sequencing Center for Infectious Disease"/>
            <person name="Wu L."/>
            <person name="Ma J."/>
        </authorList>
    </citation>
    <scope>NUCLEOTIDE SEQUENCE [LARGE SCALE GENOMIC DNA]</scope>
    <source>
        <strain evidence="8">KCTC 42182</strain>
    </source>
</reference>
<comment type="subcellular location">
    <subcellularLocation>
        <location evidence="1">Cell membrane</location>
        <topology evidence="1">Multi-pass membrane protein</topology>
    </subcellularLocation>
</comment>
<dbReference type="Pfam" id="PF02653">
    <property type="entry name" value="BPD_transp_2"/>
    <property type="match status" value="1"/>
</dbReference>
<protein>
    <submittedName>
        <fullName evidence="7">ABC transporter permease</fullName>
    </submittedName>
</protein>
<keyword evidence="3 6" id="KW-0812">Transmembrane</keyword>
<name>A0ABV7VMS7_9PROT</name>
<feature type="transmembrane region" description="Helical" evidence="6">
    <location>
        <begin position="210"/>
        <end position="233"/>
    </location>
</feature>
<sequence>MAEALVLAWAAAMIRSATPLLLALLGETMTQRVGVINLGIEGQMLVGAVGGFAAVVVTGNPALGMAAGMAAGIALSTVHAVLCLGFRVNQLASGVAVWTLGLGLSSLLGRPYVGGKVHGFAPVLGISPMAWVAVGLTVALAVFLSRTRRGLQWRVVGDSLTNASSAGIRPWRAQLEAILLGGALSGLGGAVLSVDYTQTWAQEMTKGRGFVAVGLVIVARWQPMLVLPVALVFGLSEIAVLQLQAAGLAVSSHLLACLPYGLCFLTLVLAHAVARVDRGMPASLASIFRAMS</sequence>
<feature type="transmembrane region" description="Helical" evidence="6">
    <location>
        <begin position="91"/>
        <end position="108"/>
    </location>
</feature>
<dbReference type="PANTHER" id="PTHR43370:SF2">
    <property type="entry name" value="ABC TRANSPORTER PERMEASE PROTEIN"/>
    <property type="match status" value="1"/>
</dbReference>
<evidence type="ECO:0000256" key="2">
    <source>
        <dbReference type="ARBA" id="ARBA00022475"/>
    </source>
</evidence>
<keyword evidence="2" id="KW-1003">Cell membrane</keyword>
<feature type="transmembrane region" description="Helical" evidence="6">
    <location>
        <begin position="63"/>
        <end position="84"/>
    </location>
</feature>
<feature type="transmembrane region" description="Helical" evidence="6">
    <location>
        <begin position="6"/>
        <end position="26"/>
    </location>
</feature>
<gene>
    <name evidence="7" type="ORF">ACFOOQ_22870</name>
</gene>
<feature type="transmembrane region" description="Helical" evidence="6">
    <location>
        <begin position="120"/>
        <end position="144"/>
    </location>
</feature>
<evidence type="ECO:0000256" key="1">
    <source>
        <dbReference type="ARBA" id="ARBA00004651"/>
    </source>
</evidence>
<evidence type="ECO:0000256" key="4">
    <source>
        <dbReference type="ARBA" id="ARBA00022989"/>
    </source>
</evidence>
<accession>A0ABV7VMS7</accession>
<feature type="transmembrane region" description="Helical" evidence="6">
    <location>
        <begin position="253"/>
        <end position="274"/>
    </location>
</feature>
<evidence type="ECO:0000256" key="3">
    <source>
        <dbReference type="ARBA" id="ARBA00022692"/>
    </source>
</evidence>
<dbReference type="PANTHER" id="PTHR43370">
    <property type="entry name" value="SUGAR ABC TRANSPORTER INTEGRAL MEMBRANE PROTEIN-RELATED"/>
    <property type="match status" value="1"/>
</dbReference>
<dbReference type="RefSeq" id="WP_379730040.1">
    <property type="nucleotide sequence ID" value="NZ_JBHRYJ010000009.1"/>
</dbReference>
<keyword evidence="8" id="KW-1185">Reference proteome</keyword>
<proteinExistence type="predicted"/>
<evidence type="ECO:0000313" key="8">
    <source>
        <dbReference type="Proteomes" id="UP001595711"/>
    </source>
</evidence>
<keyword evidence="5 6" id="KW-0472">Membrane</keyword>
<comment type="caution">
    <text evidence="7">The sequence shown here is derived from an EMBL/GenBank/DDBJ whole genome shotgun (WGS) entry which is preliminary data.</text>
</comment>
<dbReference type="InterPro" id="IPR001851">
    <property type="entry name" value="ABC_transp_permease"/>
</dbReference>
<evidence type="ECO:0000313" key="7">
    <source>
        <dbReference type="EMBL" id="MFC3678407.1"/>
    </source>
</evidence>
<evidence type="ECO:0000256" key="6">
    <source>
        <dbReference type="SAM" id="Phobius"/>
    </source>
</evidence>
<dbReference type="Proteomes" id="UP001595711">
    <property type="component" value="Unassembled WGS sequence"/>
</dbReference>
<evidence type="ECO:0000256" key="5">
    <source>
        <dbReference type="ARBA" id="ARBA00023136"/>
    </source>
</evidence>
<organism evidence="7 8">
    <name type="scientific">Ferrovibrio xuzhouensis</name>
    <dbReference type="NCBI Taxonomy" id="1576914"/>
    <lineage>
        <taxon>Bacteria</taxon>
        <taxon>Pseudomonadati</taxon>
        <taxon>Pseudomonadota</taxon>
        <taxon>Alphaproteobacteria</taxon>
        <taxon>Rhodospirillales</taxon>
        <taxon>Rhodospirillaceae</taxon>
        <taxon>Ferrovibrio</taxon>
    </lineage>
</organism>